<feature type="transmembrane region" description="Helical" evidence="10">
    <location>
        <begin position="1702"/>
        <end position="1728"/>
    </location>
</feature>
<feature type="transmembrane region" description="Helical" evidence="10">
    <location>
        <begin position="739"/>
        <end position="759"/>
    </location>
</feature>
<keyword evidence="5" id="KW-0547">Nucleotide-binding</keyword>
<feature type="region of interest" description="Disordered" evidence="9">
    <location>
        <begin position="2262"/>
        <end position="2295"/>
    </location>
</feature>
<dbReference type="PROSITE" id="PS50893">
    <property type="entry name" value="ABC_TRANSPORTER_2"/>
    <property type="match status" value="2"/>
</dbReference>
<feature type="transmembrane region" description="Helical" evidence="10">
    <location>
        <begin position="24"/>
        <end position="43"/>
    </location>
</feature>
<evidence type="ECO:0000259" key="11">
    <source>
        <dbReference type="PROSITE" id="PS50893"/>
    </source>
</evidence>
<dbReference type="Gene3D" id="3.40.50.300">
    <property type="entry name" value="P-loop containing nucleotide triphosphate hydrolases"/>
    <property type="match status" value="2"/>
</dbReference>
<feature type="transmembrane region" description="Helical" evidence="10">
    <location>
        <begin position="1875"/>
        <end position="1899"/>
    </location>
</feature>
<accession>A0A915AW59</accession>
<dbReference type="Pfam" id="PF00005">
    <property type="entry name" value="ABC_tran"/>
    <property type="match status" value="2"/>
</dbReference>
<feature type="transmembrane region" description="Helical" evidence="10">
    <location>
        <begin position="1660"/>
        <end position="1682"/>
    </location>
</feature>
<dbReference type="WBParaSite" id="PgR018_g083_t01">
    <property type="protein sequence ID" value="PgR018_g083_t01"/>
    <property type="gene ID" value="PgR018_g083"/>
</dbReference>
<feature type="transmembrane region" description="Helical" evidence="10">
    <location>
        <begin position="705"/>
        <end position="727"/>
    </location>
</feature>
<dbReference type="GO" id="GO:0016887">
    <property type="term" value="F:ATP hydrolysis activity"/>
    <property type="evidence" value="ECO:0007669"/>
    <property type="project" value="InterPro"/>
</dbReference>
<evidence type="ECO:0000256" key="2">
    <source>
        <dbReference type="ARBA" id="ARBA00008869"/>
    </source>
</evidence>
<feature type="transmembrane region" description="Helical" evidence="10">
    <location>
        <begin position="1740"/>
        <end position="1767"/>
    </location>
</feature>
<keyword evidence="7 10" id="KW-1133">Transmembrane helix</keyword>
<evidence type="ECO:0000313" key="13">
    <source>
        <dbReference type="WBParaSite" id="PgR018_g083_t01"/>
    </source>
</evidence>
<dbReference type="Proteomes" id="UP000887569">
    <property type="component" value="Unplaced"/>
</dbReference>
<dbReference type="InterPro" id="IPR017871">
    <property type="entry name" value="ABC_transporter-like_CS"/>
</dbReference>
<feature type="transmembrane region" description="Helical" evidence="10">
    <location>
        <begin position="838"/>
        <end position="861"/>
    </location>
</feature>
<dbReference type="GO" id="GO:0005524">
    <property type="term" value="F:ATP binding"/>
    <property type="evidence" value="ECO:0007669"/>
    <property type="project" value="UniProtKB-KW"/>
</dbReference>
<comment type="similarity">
    <text evidence="2">Belongs to the ABC transporter superfamily. ABCA family.</text>
</comment>
<keyword evidence="4 10" id="KW-0812">Transmembrane</keyword>
<feature type="transmembrane region" description="Helical" evidence="10">
    <location>
        <begin position="659"/>
        <end position="684"/>
    </location>
</feature>
<comment type="subcellular location">
    <subcellularLocation>
        <location evidence="1">Membrane</location>
        <topology evidence="1">Multi-pass membrane protein</topology>
    </subcellularLocation>
</comment>
<feature type="transmembrane region" description="Helical" evidence="10">
    <location>
        <begin position="1334"/>
        <end position="1355"/>
    </location>
</feature>
<dbReference type="GO" id="GO:0005319">
    <property type="term" value="F:lipid transporter activity"/>
    <property type="evidence" value="ECO:0007669"/>
    <property type="project" value="TreeGrafter"/>
</dbReference>
<evidence type="ECO:0000256" key="9">
    <source>
        <dbReference type="SAM" id="MobiDB-lite"/>
    </source>
</evidence>
<dbReference type="SMART" id="SM00382">
    <property type="entry name" value="AAA"/>
    <property type="match status" value="2"/>
</dbReference>
<proteinExistence type="inferred from homology"/>
<organism evidence="12 13">
    <name type="scientific">Parascaris univalens</name>
    <name type="common">Nematode worm</name>
    <dbReference type="NCBI Taxonomy" id="6257"/>
    <lineage>
        <taxon>Eukaryota</taxon>
        <taxon>Metazoa</taxon>
        <taxon>Ecdysozoa</taxon>
        <taxon>Nematoda</taxon>
        <taxon>Chromadorea</taxon>
        <taxon>Rhabditida</taxon>
        <taxon>Spirurina</taxon>
        <taxon>Ascaridomorpha</taxon>
        <taxon>Ascaridoidea</taxon>
        <taxon>Ascarididae</taxon>
        <taxon>Parascaris</taxon>
    </lineage>
</organism>
<evidence type="ECO:0000256" key="6">
    <source>
        <dbReference type="ARBA" id="ARBA00022840"/>
    </source>
</evidence>
<keyword evidence="3" id="KW-0813">Transport</keyword>
<dbReference type="CDD" id="cd03263">
    <property type="entry name" value="ABC_subfamily_A"/>
    <property type="match status" value="2"/>
</dbReference>
<dbReference type="InterPro" id="IPR027417">
    <property type="entry name" value="P-loop_NTPase"/>
</dbReference>
<dbReference type="GO" id="GO:0140359">
    <property type="term" value="F:ABC-type transporter activity"/>
    <property type="evidence" value="ECO:0007669"/>
    <property type="project" value="InterPro"/>
</dbReference>
<dbReference type="FunFam" id="3.40.50.300:FF:002832">
    <property type="entry name" value="ABC Transporter family"/>
    <property type="match status" value="1"/>
</dbReference>
<dbReference type="InterPro" id="IPR003439">
    <property type="entry name" value="ABC_transporter-like_ATP-bd"/>
</dbReference>
<feature type="domain" description="ABC transporter" evidence="11">
    <location>
        <begin position="924"/>
        <end position="1154"/>
    </location>
</feature>
<protein>
    <submittedName>
        <fullName evidence="13">ABC transporter domain-containing protein</fullName>
    </submittedName>
</protein>
<dbReference type="InterPro" id="IPR013525">
    <property type="entry name" value="ABC2_TM"/>
</dbReference>
<evidence type="ECO:0000256" key="3">
    <source>
        <dbReference type="ARBA" id="ARBA00022448"/>
    </source>
</evidence>
<dbReference type="InterPro" id="IPR026082">
    <property type="entry name" value="ABCA"/>
</dbReference>
<keyword evidence="12" id="KW-1185">Reference proteome</keyword>
<dbReference type="Pfam" id="PF12698">
    <property type="entry name" value="ABC2_membrane_3"/>
    <property type="match status" value="2"/>
</dbReference>
<evidence type="ECO:0000256" key="7">
    <source>
        <dbReference type="ARBA" id="ARBA00022989"/>
    </source>
</evidence>
<evidence type="ECO:0000256" key="1">
    <source>
        <dbReference type="ARBA" id="ARBA00004141"/>
    </source>
</evidence>
<reference evidence="13" key="1">
    <citation type="submission" date="2022-11" db="UniProtKB">
        <authorList>
            <consortium name="WormBaseParasite"/>
        </authorList>
    </citation>
    <scope>IDENTIFICATION</scope>
</reference>
<dbReference type="InterPro" id="IPR056264">
    <property type="entry name" value="R2_ABCA1-4-like"/>
</dbReference>
<dbReference type="PROSITE" id="PS00211">
    <property type="entry name" value="ABC_TRANSPORTER_1"/>
    <property type="match status" value="1"/>
</dbReference>
<sequence length="2295" mass="256801">MISVWRQLRLLLWKGAMIRKRQKVWLVLELIIPMILFAILVIVRTRNFDVSYPLCHYDARAFPSAGILPFAQGFLCSFMNPCYSTPTTAEDTNFINTNATQQSLLISTNRKWARILATFGSNPAVWSDRLDALIKLVEILAHSRPTLSNLNAPIPIARFFDSQENAVELLTVLTGIDEELARNVYEASLTPLFGIRAYQEISSLLDSKNLLELPLSEERFTFLCDEEIRKQGIIMPAGLAQPHELCNVTLGRVALAAAFGAVDSFADVDPQKVFNVVTSSFAISNDSNGVTAEEIKDALALLNDLWTSGIIGDISSLFTAVNFSDPQSVSNAIFCGHNPLDGSTEDDLARKAISAYAAFEKDTKTLYDFLRHVTPGRDEHHEGDRRYCGNIPIQPDLNCSLLEGAFLRKMKHLFAGYLLVGPASPAVDSLVRKLEEPLRWVSLLRDSIIQFNSVAPSLQDAMAKSELPAAAEALSELIQALNETQLMNVTTLTILSHFLENAFKSSNDSDSLLMSVRVLTQRVEDFFKCVILDRVVVVSDEKEMVDRALCLMDYQQYFSGIYFVDLDANATRFPPVVQYKIRHPPRFVDGTGSTMDGPRHSMSRGDPLVDLKYVTFGFSFLQDALERALIELATGQEVTTGLLAQQEPYPCTVTDKFDVLNFLAMFVILSWMIPSAMLVKNVVYEKEMRLKEIMRIMGLGDAVHWFAWATQAFALSLISIFIISVLLKFGRIMPHTDLTLLLVFFILFTVACIAQCVFFTTLFSHANIATACSALLFFLLFFPYQISDRSGSYAFTVITLFFPQSAVGYGLVMLYDAEEGGIANWANIHSIYYSPVKLRFSSVLIALAVDPIIYCILAWYVSAVFPGMYGVPQPFFFFLTRRYWFDDGNGKEDGGESKYYMNESDVMRGGDDFEMEPTDLKLAVDVQNLVKVYRNNTKALDSLNIRFYESQITALLGHNGAGKTTAMSVLTGLYKPTSGTAYVYGVDIRTHMATVRDCLGMCPQHNILFDKLSVAEQLRFYGGLKGIPDKDLDEEVDLMLSDIGLDSKRDQVASNLSGGMKRKLCIGIALIGGSKLVILDEPTAGIDAHARRSIWHVLLKHKQGRTMILSTHYMDEADVLADRIAIISEGSLRTAGSSLFLKKRFGDGIHLNVLKNTGIGKSMNNTIETFISERSNERSELVEDLGDELVFRLPIDMDANDLKRLFEQMDEHQWELGISTYGISAPSLQQIFLRMAPVNEMKLKKENNRCCACFRGLLDINRFRRNFVSKRIDPTADETRLMSSLDGCSLNTITGSTVSHTHPSVELVTNRFMLLRQHFKALLVKRLHISKRSLIAIVAEVLLPLCLLWGAEVYAKVMNRTSRSHSVAAQYPLELITGIYGDWSIAYFSLENQRMENSTGEKYLKSMMSNPAIGVRCTNDSHLMPSLTGGYYPCFANKSDLYALDLSPQYVPFDFNQTCGCKSEGWVCSAQNELGHGFLPKVALESGNIVLDLSYHNISQFRLLSFDRTTRHPLIGGGWQFEQINELAQNETELSSSQLGWKLIVSYARKAAEAWNIDLNNITTNTSLIDDPFIPSNETFVSLVSVAMANFDRMENNKVWYNNKLWASLPAYTNAFYNAVLRSLLPVGISPESVGILAYSHPMNESINDMADQSSSAKMVAFRIVLLLLALSVIVASFSMVLVEERISYSKHLQTVSGVKPWLYWIVSFAHDMTVYTISALLLILIYYIMGVSSFTLNGLYVGSVFFLFILFGLASIPLVYLCQIFFTIPSLAFIMIGIGLFFVGTVFTMVVMLLENLMQEDDTLVTAYVVCGIVFMLLPQYNLGMAIFRMNFVYMLYEQGTTYLEEISRPEEASSLPLPHPLEWHLMGRHCMALFLQFLFFTAMLMVIEYEHVLCKFLRKRERNQTRRLLERDSSSDVLDVDVLREQQRVAMLREEDGHDKCTLIVDSLAKSYNKKSLAVRGLSFVVDRGECFGLLGVNGAGKTTTFNMLTGRIEIGCGDAFVCGRSVSQGGVSCLRQLGYCPQFDALNPKLTAREQLTFYARLRAIPEDRVDEVVGWALSEMQLRAYADETSRSYSGGNKRKLSAAIALIADPPIILLDEPSAGMDPSSQHFMWNLILQLRRANRTLIITSHSMEECEMLCTRVAIMVKGQLQCIGPLQHLKQKFGEGYTLTMKLTNRRSIARARAFMEKNLPGAKLEAVHCCNMFYRISSSSCSVAQAFDAICKLRGKVGIDDYSLSQTTLDEVFVSFAQRSLEGEIAANGSGSASSMRSRTISETPSTSTSAPRNTSHSYG</sequence>
<dbReference type="FunFam" id="3.40.50.300:FF:000335">
    <property type="entry name" value="ATP binding cassette subfamily A member 5"/>
    <property type="match status" value="1"/>
</dbReference>
<dbReference type="SUPFAM" id="SSF52540">
    <property type="entry name" value="P-loop containing nucleoside triphosphate hydrolases"/>
    <property type="match status" value="2"/>
</dbReference>
<feature type="domain" description="ABC transporter" evidence="11">
    <location>
        <begin position="1945"/>
        <end position="2176"/>
    </location>
</feature>
<name>A0A915AW59_PARUN</name>
<feature type="transmembrane region" description="Helical" evidence="10">
    <location>
        <begin position="792"/>
        <end position="817"/>
    </location>
</feature>
<dbReference type="Pfam" id="PF23321">
    <property type="entry name" value="R1_ABCA1"/>
    <property type="match status" value="1"/>
</dbReference>
<evidence type="ECO:0000256" key="10">
    <source>
        <dbReference type="SAM" id="Phobius"/>
    </source>
</evidence>
<feature type="transmembrane region" description="Helical" evidence="10">
    <location>
        <begin position="1807"/>
        <end position="1829"/>
    </location>
</feature>
<keyword evidence="8 10" id="KW-0472">Membrane</keyword>
<evidence type="ECO:0000256" key="5">
    <source>
        <dbReference type="ARBA" id="ARBA00022741"/>
    </source>
</evidence>
<feature type="transmembrane region" description="Helical" evidence="10">
    <location>
        <begin position="766"/>
        <end position="786"/>
    </location>
</feature>
<dbReference type="InterPro" id="IPR003593">
    <property type="entry name" value="AAA+_ATPase"/>
</dbReference>
<dbReference type="GO" id="GO:0016020">
    <property type="term" value="C:membrane"/>
    <property type="evidence" value="ECO:0007669"/>
    <property type="project" value="UniProtKB-SubCell"/>
</dbReference>
<evidence type="ECO:0000313" key="12">
    <source>
        <dbReference type="Proteomes" id="UP000887569"/>
    </source>
</evidence>
<keyword evidence="6" id="KW-0067">ATP-binding</keyword>
<evidence type="ECO:0000256" key="8">
    <source>
        <dbReference type="ARBA" id="ARBA00023136"/>
    </source>
</evidence>
<dbReference type="PANTHER" id="PTHR19229:SF260">
    <property type="entry name" value="ABC TRANSPORTER DOMAIN-CONTAINING PROTEIN"/>
    <property type="match status" value="1"/>
</dbReference>
<feature type="transmembrane region" description="Helical" evidence="10">
    <location>
        <begin position="1773"/>
        <end position="1795"/>
    </location>
</feature>
<dbReference type="PANTHER" id="PTHR19229">
    <property type="entry name" value="ATP-BINDING CASSETTE TRANSPORTER SUBFAMILY A ABCA"/>
    <property type="match status" value="1"/>
</dbReference>
<feature type="compositionally biased region" description="Polar residues" evidence="9">
    <location>
        <begin position="2264"/>
        <end position="2295"/>
    </location>
</feature>
<evidence type="ECO:0000256" key="4">
    <source>
        <dbReference type="ARBA" id="ARBA00022692"/>
    </source>
</evidence>